<evidence type="ECO:0000256" key="1">
    <source>
        <dbReference type="ARBA" id="ARBA00022729"/>
    </source>
</evidence>
<dbReference type="Pfam" id="PF19258">
    <property type="entry name" value="KxYKxGKxW_sig"/>
    <property type="match status" value="1"/>
</dbReference>
<sequence length="558" mass="62223">MVNKNQSRIRNTKKVLHKSGKNWITVSVVVLCLLGLGSAAGMTANADSTANQAPVVSQMNNNQANNSQSQVTWKHASGKMFVANKYPVYTDDWQKTGNTSKAFHKTFNVTGQMQNGKNTYYRLKNGTYTNVNALVNTNKTAYLSVPYVSQWRPISAPEGCAEASLEMLLRTDHHGVSLRYLYNHLPQAYNTKGGQAGNAYGTSGFRHVIKPYALARYGRRFDKNIKNISGASVNDIKMYVQSGHPVLYYGYSSYQLPGDPNRNHCKVITAYNAKKNAFLVYDPLYFSEYGAPGTQGRNMRFDRGARFWYSLPMFAQEYAHFNGSNKKCALVLMGKPHYAHVTANKPTARHGHHAGNKVFKSKYPSLKNYNSMEKALANKKFNYSVKVGNATATGRATMKADKAIDAGDPFNKTNYEKEYLYALNHPYLIIGAQDQLGGVPTGVKDGLNDYGQFAGVNSTKSYAKKHHESHKWLNSNLVENNKHGYYYWFFMGFNDVNGGDASNEAKAMAHQVGLAAYKAGLHTSMSAKKHAKPSRALLKFTMHHLSNTILSKAFQDLY</sequence>
<gene>
    <name evidence="3" type="ORF">ELX58_03750</name>
</gene>
<protein>
    <recommendedName>
        <fullName evidence="2">Peptidase C39-like domain-containing protein</fullName>
    </recommendedName>
</protein>
<evidence type="ECO:0000313" key="3">
    <source>
        <dbReference type="EMBL" id="QBP18266.1"/>
    </source>
</evidence>
<dbReference type="Proteomes" id="UP000294321">
    <property type="component" value="Chromosome"/>
</dbReference>
<evidence type="ECO:0000259" key="2">
    <source>
        <dbReference type="Pfam" id="PF13529"/>
    </source>
</evidence>
<dbReference type="KEGG" id="lji:ELX58_03750"/>
<dbReference type="RefSeq" id="WP_133441825.1">
    <property type="nucleotide sequence ID" value="NZ_CP034726.1"/>
</dbReference>
<dbReference type="InterPro" id="IPR039564">
    <property type="entry name" value="Peptidase_C39-like"/>
</dbReference>
<proteinExistence type="predicted"/>
<dbReference type="Gene3D" id="3.90.70.10">
    <property type="entry name" value="Cysteine proteinases"/>
    <property type="match status" value="1"/>
</dbReference>
<dbReference type="EMBL" id="CP034726">
    <property type="protein sequence ID" value="QBP18266.1"/>
    <property type="molecule type" value="Genomic_DNA"/>
</dbReference>
<evidence type="ECO:0000313" key="4">
    <source>
        <dbReference type="Proteomes" id="UP000294321"/>
    </source>
</evidence>
<reference evidence="4" key="1">
    <citation type="submission" date="2018-12" db="EMBL/GenBank/DDBJ databases">
        <title>A new species of lactobacillus.</title>
        <authorList>
            <person name="Jian Y."/>
            <person name="Xin L."/>
            <person name="Hong Z.J."/>
            <person name="Ming L.Z."/>
            <person name="Hong X.Z."/>
        </authorList>
    </citation>
    <scope>NUCLEOTIDE SEQUENCE [LARGE SCALE GENOMIC DNA]</scope>
    <source>
        <strain evidence="4">HSLZ-75</strain>
    </source>
</reference>
<keyword evidence="4" id="KW-1185">Reference proteome</keyword>
<dbReference type="Pfam" id="PF13529">
    <property type="entry name" value="Peptidase_C39_2"/>
    <property type="match status" value="1"/>
</dbReference>
<keyword evidence="1" id="KW-0732">Signal</keyword>
<accession>A0A4P6ZKJ9</accession>
<dbReference type="InterPro" id="IPR022263">
    <property type="entry name" value="KxYKxGKxW"/>
</dbReference>
<dbReference type="AlphaFoldDB" id="A0A4P6ZKJ9"/>
<name>A0A4P6ZKJ9_9LACO</name>
<feature type="domain" description="Peptidase C39-like" evidence="2">
    <location>
        <begin position="143"/>
        <end position="283"/>
    </location>
</feature>
<organism evidence="3 4">
    <name type="scientific">Acetilactobacillus jinshanensis</name>
    <dbReference type="NCBI Taxonomy" id="1720083"/>
    <lineage>
        <taxon>Bacteria</taxon>
        <taxon>Bacillati</taxon>
        <taxon>Bacillota</taxon>
        <taxon>Bacilli</taxon>
        <taxon>Lactobacillales</taxon>
        <taxon>Lactobacillaceae</taxon>
        <taxon>Acetilactobacillus</taxon>
    </lineage>
</organism>
<dbReference type="OrthoDB" id="2310618at2"/>